<organism evidence="2 3">
    <name type="scientific">Lomentospora prolificans</name>
    <dbReference type="NCBI Taxonomy" id="41688"/>
    <lineage>
        <taxon>Eukaryota</taxon>
        <taxon>Fungi</taxon>
        <taxon>Dikarya</taxon>
        <taxon>Ascomycota</taxon>
        <taxon>Pezizomycotina</taxon>
        <taxon>Sordariomycetes</taxon>
        <taxon>Hypocreomycetidae</taxon>
        <taxon>Microascales</taxon>
        <taxon>Microascaceae</taxon>
        <taxon>Lomentospora</taxon>
    </lineage>
</organism>
<dbReference type="PANTHER" id="PTHR47534:SF3">
    <property type="entry name" value="ALCOHOL DEHYDROGENASE-LIKE C-TERMINAL DOMAIN-CONTAINING PROTEIN"/>
    <property type="match status" value="1"/>
</dbReference>
<dbReference type="InterPro" id="IPR002347">
    <property type="entry name" value="SDR_fam"/>
</dbReference>
<dbReference type="InterPro" id="IPR052228">
    <property type="entry name" value="Sec_Metab_Biosynth_Oxidored"/>
</dbReference>
<dbReference type="Proteomes" id="UP000233524">
    <property type="component" value="Unassembled WGS sequence"/>
</dbReference>
<accession>A0A2N3NGZ4</accession>
<evidence type="ECO:0000313" key="2">
    <source>
        <dbReference type="EMBL" id="PKS11729.1"/>
    </source>
</evidence>
<evidence type="ECO:0008006" key="4">
    <source>
        <dbReference type="Google" id="ProtNLM"/>
    </source>
</evidence>
<dbReference type="SUPFAM" id="SSF51735">
    <property type="entry name" value="NAD(P)-binding Rossmann-fold domains"/>
    <property type="match status" value="1"/>
</dbReference>
<dbReference type="VEuPathDB" id="FungiDB:jhhlp_001717"/>
<proteinExistence type="predicted"/>
<comment type="caution">
    <text evidence="2">The sequence shown here is derived from an EMBL/GenBank/DDBJ whole genome shotgun (WGS) entry which is preliminary data.</text>
</comment>
<keyword evidence="3" id="KW-1185">Reference proteome</keyword>
<protein>
    <recommendedName>
        <fullName evidence="4">Ketoreductase (KR) domain-containing protein</fullName>
    </recommendedName>
</protein>
<dbReference type="GO" id="GO:0016491">
    <property type="term" value="F:oxidoreductase activity"/>
    <property type="evidence" value="ECO:0007669"/>
    <property type="project" value="UniProtKB-KW"/>
</dbReference>
<dbReference type="PANTHER" id="PTHR47534">
    <property type="entry name" value="YALI0E05731P"/>
    <property type="match status" value="1"/>
</dbReference>
<dbReference type="InterPro" id="IPR036291">
    <property type="entry name" value="NAD(P)-bd_dom_sf"/>
</dbReference>
<name>A0A2N3NGZ4_9PEZI</name>
<dbReference type="AlphaFoldDB" id="A0A2N3NGZ4"/>
<dbReference type="STRING" id="41688.A0A2N3NGZ4"/>
<dbReference type="Pfam" id="PF00106">
    <property type="entry name" value="adh_short"/>
    <property type="match status" value="1"/>
</dbReference>
<evidence type="ECO:0000256" key="1">
    <source>
        <dbReference type="ARBA" id="ARBA00023002"/>
    </source>
</evidence>
<dbReference type="FunCoup" id="A0A2N3NGZ4">
    <property type="interactions" value="17"/>
</dbReference>
<evidence type="ECO:0000313" key="3">
    <source>
        <dbReference type="Proteomes" id="UP000233524"/>
    </source>
</evidence>
<dbReference type="OrthoDB" id="2898509at2759"/>
<keyword evidence="1" id="KW-0560">Oxidoreductase</keyword>
<dbReference type="EMBL" id="NLAX01000005">
    <property type="protein sequence ID" value="PKS11729.1"/>
    <property type="molecule type" value="Genomic_DNA"/>
</dbReference>
<dbReference type="InParanoid" id="A0A2N3NGZ4"/>
<dbReference type="Gene3D" id="3.40.50.720">
    <property type="entry name" value="NAD(P)-binding Rossmann-like Domain"/>
    <property type="match status" value="1"/>
</dbReference>
<sequence length="338" mass="36753">MVSLKEMRAALATFKDTQTFVAVVVGGTSGIGECIVRAIAKYGSDPTIVIVGRNATAAEKIIGECQKLSPSAKFEFLAQDVSLLKGVDDVCEKIRDKLHHLDLLFMTPDYLSLAREETSEGVEKALSLRYYCRMRFIQGLLPLLEISAKPRVVSVFAPLYGEAGFHMDDLDLKSHSGILIGTSHASFMTSLANEKLADQHPNVSFVHVFPGMIWTPSVSAGQVPFLLRWLMIIVGVPVFWLFGQSYEECGTRMLFLSLTSILPSKSSGANGKGQGILEAGESQTILVGSDGEKGSGAYCVDSAVKRLNNEKKLKALKAKGATDVIWEHTMEIFRSVGS</sequence>
<reference evidence="2 3" key="1">
    <citation type="journal article" date="2017" name="G3 (Bethesda)">
        <title>First Draft Genome Sequence of the Pathogenic Fungus Lomentospora prolificans (Formerly Scedosporium prolificans).</title>
        <authorList>
            <person name="Luo R."/>
            <person name="Zimin A."/>
            <person name="Workman R."/>
            <person name="Fan Y."/>
            <person name="Pertea G."/>
            <person name="Grossman N."/>
            <person name="Wear M.P."/>
            <person name="Jia B."/>
            <person name="Miller H."/>
            <person name="Casadevall A."/>
            <person name="Timp W."/>
            <person name="Zhang S.X."/>
            <person name="Salzberg S.L."/>
        </authorList>
    </citation>
    <scope>NUCLEOTIDE SEQUENCE [LARGE SCALE GENOMIC DNA]</scope>
    <source>
        <strain evidence="2 3">JHH-5317</strain>
    </source>
</reference>
<gene>
    <name evidence="2" type="ORF">jhhlp_001717</name>
</gene>